<dbReference type="Gene3D" id="1.20.120.450">
    <property type="entry name" value="dinb family like domain"/>
    <property type="match status" value="1"/>
</dbReference>
<gene>
    <name evidence="2" type="ORF">GCM10007424_26980</name>
</gene>
<dbReference type="SUPFAM" id="SSF109854">
    <property type="entry name" value="DinB/YfiT-like putative metalloenzymes"/>
    <property type="match status" value="1"/>
</dbReference>
<dbReference type="RefSeq" id="WP_188621842.1">
    <property type="nucleotide sequence ID" value="NZ_BMJE01000008.1"/>
</dbReference>
<keyword evidence="3" id="KW-1185">Reference proteome</keyword>
<name>A0ABQ1K260_9FLAO</name>
<comment type="caution">
    <text evidence="2">The sequence shown here is derived from an EMBL/GenBank/DDBJ whole genome shotgun (WGS) entry which is preliminary data.</text>
</comment>
<protein>
    <recommendedName>
        <fullName evidence="1">DinB-like domain-containing protein</fullName>
    </recommendedName>
</protein>
<dbReference type="InterPro" id="IPR034660">
    <property type="entry name" value="DinB/YfiT-like"/>
</dbReference>
<dbReference type="Proteomes" id="UP000615760">
    <property type="component" value="Unassembled WGS sequence"/>
</dbReference>
<feature type="domain" description="DinB-like" evidence="1">
    <location>
        <begin position="12"/>
        <end position="150"/>
    </location>
</feature>
<dbReference type="Pfam" id="PF12867">
    <property type="entry name" value="DinB_2"/>
    <property type="match status" value="1"/>
</dbReference>
<organism evidence="2 3">
    <name type="scientific">Flavobacterium suaedae</name>
    <dbReference type="NCBI Taxonomy" id="1767027"/>
    <lineage>
        <taxon>Bacteria</taxon>
        <taxon>Pseudomonadati</taxon>
        <taxon>Bacteroidota</taxon>
        <taxon>Flavobacteriia</taxon>
        <taxon>Flavobacteriales</taxon>
        <taxon>Flavobacteriaceae</taxon>
        <taxon>Flavobacterium</taxon>
    </lineage>
</organism>
<dbReference type="InterPro" id="IPR024775">
    <property type="entry name" value="DinB-like"/>
</dbReference>
<proteinExistence type="predicted"/>
<evidence type="ECO:0000313" key="2">
    <source>
        <dbReference type="EMBL" id="GGB85527.1"/>
    </source>
</evidence>
<accession>A0ABQ1K260</accession>
<reference evidence="3" key="1">
    <citation type="journal article" date="2019" name="Int. J. Syst. Evol. Microbiol.">
        <title>The Global Catalogue of Microorganisms (GCM) 10K type strain sequencing project: providing services to taxonomists for standard genome sequencing and annotation.</title>
        <authorList>
            <consortium name="The Broad Institute Genomics Platform"/>
            <consortium name="The Broad Institute Genome Sequencing Center for Infectious Disease"/>
            <person name="Wu L."/>
            <person name="Ma J."/>
        </authorList>
    </citation>
    <scope>NUCLEOTIDE SEQUENCE [LARGE SCALE GENOMIC DNA]</scope>
    <source>
        <strain evidence="3">CGMCC 1.15461</strain>
    </source>
</reference>
<sequence length="174" mass="20089">MEFSLNKSIEILKTTPNTLNTFLGNLSDEWLHNNEGENTWSPYDVVQHLIVGEKTDWLVRIKIILSDTENKAFRPFDRFAHLEDDSAKSITELLKEFQKLRENNLSELKSFNLTENDFSKTGIHPEFGTVTLKQLIATWAVHDLGHIAQIARVMAKQYKTEVGPWTEYLGILKK</sequence>
<dbReference type="EMBL" id="BMJE01000008">
    <property type="protein sequence ID" value="GGB85527.1"/>
    <property type="molecule type" value="Genomic_DNA"/>
</dbReference>
<evidence type="ECO:0000259" key="1">
    <source>
        <dbReference type="Pfam" id="PF12867"/>
    </source>
</evidence>
<evidence type="ECO:0000313" key="3">
    <source>
        <dbReference type="Proteomes" id="UP000615760"/>
    </source>
</evidence>